<reference evidence="4" key="1">
    <citation type="submission" date="2016-10" db="EMBL/GenBank/DDBJ databases">
        <authorList>
            <person name="Varghese N."/>
            <person name="Submissions S."/>
        </authorList>
    </citation>
    <scope>NUCLEOTIDE SEQUENCE [LARGE SCALE GENOMIC DNA]</scope>
    <source>
        <strain evidence="4">JCM 14963</strain>
    </source>
</reference>
<sequence>MDVDKYQAEAAETIQLKDDIDKARQISLLGLSGEVGELATEYKKQLRDGDSYKIFNEKITEELGDAIWYLSSLASLENISLSEVLTSSLKKTKDRWKDLYPDGQLPFNRGLLDDDCKPGEQFPREFVADFKEGFGSDEKSVVNVRVNGIEFGDKVRDNAYSDDYYRFHDIFHLSYVAVLGWSPVCRKLLGCKRRSDSTRDEVEDGGRGAVIDEAISILVFEYASQHNYFDGAGGVDYQLLRTIKSLTKNLEVKICTTKQWEEAILLGYDMWRHLRENKGGRVICNMNDRTMHFERL</sequence>
<dbReference type="Pfam" id="PF18722">
    <property type="entry name" value="MazG_C"/>
    <property type="match status" value="1"/>
</dbReference>
<protein>
    <submittedName>
        <fullName evidence="3">NTP pyrophosphatase, house-cleaning of non-canonical NTPs</fullName>
    </submittedName>
</protein>
<dbReference type="STRING" id="472181.SAMN05216271_1184"/>
<feature type="domain" description="MazG C-terminal" evidence="2">
    <location>
        <begin position="111"/>
        <end position="295"/>
    </location>
</feature>
<dbReference type="EMBL" id="LT629763">
    <property type="protein sequence ID" value="SDS11234.1"/>
    <property type="molecule type" value="Genomic_DNA"/>
</dbReference>
<dbReference type="InterPro" id="IPR004518">
    <property type="entry name" value="MazG-like_dom"/>
</dbReference>
<name>A0A1H1PJB6_9GAMM</name>
<gene>
    <name evidence="3" type="ORF">SAMN05216271_1184</name>
</gene>
<dbReference type="SUPFAM" id="SSF101386">
    <property type="entry name" value="all-alpha NTP pyrophosphatases"/>
    <property type="match status" value="1"/>
</dbReference>
<dbReference type="OrthoDB" id="5953925at2"/>
<dbReference type="InterPro" id="IPR041407">
    <property type="entry name" value="MazG_C"/>
</dbReference>
<dbReference type="CDD" id="cd11541">
    <property type="entry name" value="NTP-PPase_u4"/>
    <property type="match status" value="1"/>
</dbReference>
<evidence type="ECO:0000259" key="1">
    <source>
        <dbReference type="Pfam" id="PF03819"/>
    </source>
</evidence>
<organism evidence="3 4">
    <name type="scientific">Halopseudomonas sabulinigri</name>
    <dbReference type="NCBI Taxonomy" id="472181"/>
    <lineage>
        <taxon>Bacteria</taxon>
        <taxon>Pseudomonadati</taxon>
        <taxon>Pseudomonadota</taxon>
        <taxon>Gammaproteobacteria</taxon>
        <taxon>Pseudomonadales</taxon>
        <taxon>Pseudomonadaceae</taxon>
        <taxon>Halopseudomonas</taxon>
    </lineage>
</organism>
<dbReference type="Proteomes" id="UP000243413">
    <property type="component" value="Chromosome I"/>
</dbReference>
<evidence type="ECO:0000313" key="3">
    <source>
        <dbReference type="EMBL" id="SDS11234.1"/>
    </source>
</evidence>
<dbReference type="InterPro" id="IPR011379">
    <property type="entry name" value="MazG-related_GP37"/>
</dbReference>
<feature type="domain" description="NTP pyrophosphohydrolase MazG-like" evidence="1">
    <location>
        <begin position="28"/>
        <end position="98"/>
    </location>
</feature>
<proteinExistence type="predicted"/>
<dbReference type="Gene3D" id="1.10.287.1080">
    <property type="entry name" value="MazG-like"/>
    <property type="match status" value="1"/>
</dbReference>
<dbReference type="AlphaFoldDB" id="A0A1H1PJB6"/>
<evidence type="ECO:0000313" key="4">
    <source>
        <dbReference type="Proteomes" id="UP000243413"/>
    </source>
</evidence>
<dbReference type="Pfam" id="PF03819">
    <property type="entry name" value="MazG"/>
    <property type="match status" value="1"/>
</dbReference>
<dbReference type="RefSeq" id="WP_092284730.1">
    <property type="nucleotide sequence ID" value="NZ_LT629763.1"/>
</dbReference>
<accession>A0A1H1PJB6</accession>
<evidence type="ECO:0000259" key="2">
    <source>
        <dbReference type="Pfam" id="PF18722"/>
    </source>
</evidence>